<protein>
    <submittedName>
        <fullName evidence="3">Transposase</fullName>
    </submittedName>
</protein>
<dbReference type="WBParaSite" id="OFLC_0000409801-mRNA-1">
    <property type="protein sequence ID" value="OFLC_0000409801-mRNA-1"/>
    <property type="gene ID" value="OFLC_0000409801"/>
</dbReference>
<gene>
    <name evidence="1" type="ORF">OFLC_LOCUS4099</name>
</gene>
<reference evidence="1 2" key="2">
    <citation type="submission" date="2018-11" db="EMBL/GenBank/DDBJ databases">
        <authorList>
            <consortium name="Pathogen Informatics"/>
        </authorList>
    </citation>
    <scope>NUCLEOTIDE SEQUENCE [LARGE SCALE GENOMIC DNA]</scope>
</reference>
<sequence length="36" mass="4151">MSTCMNDIVIRKQPQVKKSHLVNDLKNLHVLALPCY</sequence>
<proteinExistence type="predicted"/>
<evidence type="ECO:0000313" key="3">
    <source>
        <dbReference type="WBParaSite" id="OFLC_0000409801-mRNA-1"/>
    </source>
</evidence>
<dbReference type="Proteomes" id="UP000267606">
    <property type="component" value="Unassembled WGS sequence"/>
</dbReference>
<dbReference type="EMBL" id="UZAJ01002988">
    <property type="protein sequence ID" value="VDO38879.1"/>
    <property type="molecule type" value="Genomic_DNA"/>
</dbReference>
<keyword evidence="2" id="KW-1185">Reference proteome</keyword>
<name>A0A183H9D7_9BILA</name>
<evidence type="ECO:0000313" key="1">
    <source>
        <dbReference type="EMBL" id="VDO38879.1"/>
    </source>
</evidence>
<organism evidence="3">
    <name type="scientific">Onchocerca flexuosa</name>
    <dbReference type="NCBI Taxonomy" id="387005"/>
    <lineage>
        <taxon>Eukaryota</taxon>
        <taxon>Metazoa</taxon>
        <taxon>Ecdysozoa</taxon>
        <taxon>Nematoda</taxon>
        <taxon>Chromadorea</taxon>
        <taxon>Rhabditida</taxon>
        <taxon>Spirurina</taxon>
        <taxon>Spiruromorpha</taxon>
        <taxon>Filarioidea</taxon>
        <taxon>Onchocercidae</taxon>
        <taxon>Onchocerca</taxon>
    </lineage>
</organism>
<reference evidence="3" key="1">
    <citation type="submission" date="2016-06" db="UniProtKB">
        <authorList>
            <consortium name="WormBaseParasite"/>
        </authorList>
    </citation>
    <scope>IDENTIFICATION</scope>
</reference>
<dbReference type="AlphaFoldDB" id="A0A183H9D7"/>
<accession>A0A183H9D7</accession>
<evidence type="ECO:0000313" key="2">
    <source>
        <dbReference type="Proteomes" id="UP000267606"/>
    </source>
</evidence>